<protein>
    <recommendedName>
        <fullName evidence="4">Uroplakin-1b</fullName>
    </recommendedName>
    <alternativeName>
        <fullName evidence="8">Uroplakin Ib</fullName>
    </alternativeName>
</protein>
<dbReference type="FunFam" id="1.10.1450.10:FF:000014">
    <property type="entry name" value="Tetraspanin"/>
    <property type="match status" value="1"/>
</dbReference>
<feature type="region of interest" description="Disordered" evidence="9">
    <location>
        <begin position="1"/>
        <end position="299"/>
    </location>
</feature>
<evidence type="ECO:0000256" key="4">
    <source>
        <dbReference type="ARBA" id="ARBA00017701"/>
    </source>
</evidence>
<feature type="compositionally biased region" description="Basic and acidic residues" evidence="9">
    <location>
        <begin position="237"/>
        <end position="256"/>
    </location>
</feature>
<feature type="compositionally biased region" description="Basic and acidic residues" evidence="9">
    <location>
        <begin position="264"/>
        <end position="289"/>
    </location>
</feature>
<feature type="transmembrane region" description="Helical" evidence="10">
    <location>
        <begin position="593"/>
        <end position="615"/>
    </location>
</feature>
<feature type="transmembrane region" description="Helical" evidence="10">
    <location>
        <begin position="518"/>
        <end position="542"/>
    </location>
</feature>
<evidence type="ECO:0000256" key="1">
    <source>
        <dbReference type="ARBA" id="ARBA00004141"/>
    </source>
</evidence>
<dbReference type="PRINTS" id="PR00259">
    <property type="entry name" value="TMFOUR"/>
</dbReference>
<dbReference type="InterPro" id="IPR048377">
    <property type="entry name" value="TEX55_DD"/>
</dbReference>
<feature type="compositionally biased region" description="Polar residues" evidence="9">
    <location>
        <begin position="24"/>
        <end position="34"/>
    </location>
</feature>
<dbReference type="InterPro" id="IPR018499">
    <property type="entry name" value="Tetraspanin/Peripherin"/>
</dbReference>
<dbReference type="PANTHER" id="PTHR47110:SF2">
    <property type="entry name" value="UROPLAKIN-1B"/>
    <property type="match status" value="1"/>
</dbReference>
<keyword evidence="6 10" id="KW-1133">Transmembrane helix</keyword>
<evidence type="ECO:0000256" key="3">
    <source>
        <dbReference type="ARBA" id="ARBA00011304"/>
    </source>
</evidence>
<dbReference type="EMBL" id="JAEMGP010000001">
    <property type="protein sequence ID" value="KAG5215809.1"/>
    <property type="molecule type" value="Genomic_DNA"/>
</dbReference>
<gene>
    <name evidence="11" type="ORF">JEQ12_001385</name>
</gene>
<dbReference type="AlphaFoldDB" id="A0A836D8I8"/>
<dbReference type="InterPro" id="IPR040760">
    <property type="entry name" value="Tex55"/>
</dbReference>
<keyword evidence="7 10" id="KW-0472">Membrane</keyword>
<dbReference type="GO" id="GO:0016020">
    <property type="term" value="C:membrane"/>
    <property type="evidence" value="ECO:0007669"/>
    <property type="project" value="UniProtKB-SubCell"/>
</dbReference>
<feature type="transmembrane region" description="Helical" evidence="10">
    <location>
        <begin position="562"/>
        <end position="586"/>
    </location>
</feature>
<feature type="transmembrane region" description="Helical" evidence="10">
    <location>
        <begin position="738"/>
        <end position="760"/>
    </location>
</feature>
<evidence type="ECO:0000313" key="12">
    <source>
        <dbReference type="Proteomes" id="UP000664991"/>
    </source>
</evidence>
<dbReference type="CDD" id="cd22975">
    <property type="entry name" value="DD_TEX55"/>
    <property type="match status" value="1"/>
</dbReference>
<evidence type="ECO:0000256" key="5">
    <source>
        <dbReference type="ARBA" id="ARBA00022692"/>
    </source>
</evidence>
<dbReference type="SUPFAM" id="SSF47391">
    <property type="entry name" value="Dimerization-anchoring domain of cAMP-dependent PK regulatory subunit"/>
    <property type="match status" value="1"/>
</dbReference>
<comment type="caution">
    <text evidence="11">The sequence shown here is derived from an EMBL/GenBank/DDBJ whole genome shotgun (WGS) entry which is preliminary data.</text>
</comment>
<evidence type="ECO:0000256" key="8">
    <source>
        <dbReference type="ARBA" id="ARBA00031616"/>
    </source>
</evidence>
<keyword evidence="5 10" id="KW-0812">Transmembrane</keyword>
<accession>A0A836D8I8</accession>
<reference evidence="11 12" key="1">
    <citation type="submission" date="2020-12" db="EMBL/GenBank/DDBJ databases">
        <title>De novo assembly of Tibetan sheep genome.</title>
        <authorList>
            <person name="Li X."/>
        </authorList>
    </citation>
    <scope>NUCLEOTIDE SEQUENCE [LARGE SCALE GENOMIC DNA]</scope>
    <source>
        <tissue evidence="11">Heart</tissue>
    </source>
</reference>
<dbReference type="Pfam" id="PF00335">
    <property type="entry name" value="Tetraspanin"/>
    <property type="match status" value="1"/>
</dbReference>
<dbReference type="Gene3D" id="1.10.1450.10">
    <property type="entry name" value="Tetraspanin"/>
    <property type="match status" value="1"/>
</dbReference>
<comment type="subcellular location">
    <subcellularLocation>
        <location evidence="1">Membrane</location>
        <topology evidence="1">Multi-pass membrane protein</topology>
    </subcellularLocation>
</comment>
<evidence type="ECO:0000256" key="6">
    <source>
        <dbReference type="ARBA" id="ARBA00022989"/>
    </source>
</evidence>
<feature type="compositionally biased region" description="Basic and acidic residues" evidence="9">
    <location>
        <begin position="211"/>
        <end position="222"/>
    </location>
</feature>
<proteinExistence type="inferred from homology"/>
<comment type="subunit">
    <text evidence="3">Heterodimer with uroplakin-3A (UPK3A) or uroplakin-3B (UPK3B).</text>
</comment>
<evidence type="ECO:0000313" key="11">
    <source>
        <dbReference type="EMBL" id="KAG5215809.1"/>
    </source>
</evidence>
<dbReference type="Pfam" id="PF17819">
    <property type="entry name" value="Tex55"/>
    <property type="match status" value="1"/>
</dbReference>
<comment type="similarity">
    <text evidence="2">Belongs to the tetraspanin (TM4SF) family.</text>
</comment>
<feature type="compositionally biased region" description="Basic and acidic residues" evidence="9">
    <location>
        <begin position="105"/>
        <end position="128"/>
    </location>
</feature>
<evidence type="ECO:0000256" key="9">
    <source>
        <dbReference type="SAM" id="MobiDB-lite"/>
    </source>
</evidence>
<evidence type="ECO:0000256" key="2">
    <source>
        <dbReference type="ARBA" id="ARBA00006840"/>
    </source>
</evidence>
<feature type="compositionally biased region" description="Polar residues" evidence="9">
    <location>
        <begin position="134"/>
        <end position="144"/>
    </location>
</feature>
<dbReference type="InterPro" id="IPR008952">
    <property type="entry name" value="Tetraspanin_EC2_sf"/>
</dbReference>
<organism evidence="11 12">
    <name type="scientific">Ovis aries</name>
    <name type="common">Sheep</name>
    <dbReference type="NCBI Taxonomy" id="9940"/>
    <lineage>
        <taxon>Eukaryota</taxon>
        <taxon>Metazoa</taxon>
        <taxon>Chordata</taxon>
        <taxon>Craniata</taxon>
        <taxon>Vertebrata</taxon>
        <taxon>Euteleostomi</taxon>
        <taxon>Mammalia</taxon>
        <taxon>Eutheria</taxon>
        <taxon>Laurasiatheria</taxon>
        <taxon>Artiodactyla</taxon>
        <taxon>Ruminantia</taxon>
        <taxon>Pecora</taxon>
        <taxon>Bovidae</taxon>
        <taxon>Caprinae</taxon>
        <taxon>Ovis</taxon>
    </lineage>
</organism>
<dbReference type="CDD" id="cd03156">
    <property type="entry name" value="uroplakin_I_like_LEL"/>
    <property type="match status" value="1"/>
</dbReference>
<dbReference type="SUPFAM" id="SSF48652">
    <property type="entry name" value="Tetraspanin"/>
    <property type="match status" value="1"/>
</dbReference>
<evidence type="ECO:0000256" key="7">
    <source>
        <dbReference type="ARBA" id="ARBA00023136"/>
    </source>
</evidence>
<name>A0A836D8I8_SHEEP</name>
<dbReference type="Proteomes" id="UP000664991">
    <property type="component" value="Unassembled WGS sequence"/>
</dbReference>
<sequence length="765" mass="87262">MGIVITRQRSDGCLDDPGPAPPTESGNLDQSGTRQKMEEPPEEAPTESSEIQRPAKPPDDSQTDGQEDSGQNQYEVEADDRTDDRAADQTAQMVSGLAEPNIVNRADHKVDEHMGERTSDQADLRASDHANFASGRTSGQANQRMSEEMDSKASSQADGVRSEQTDNQMSALPEQGPYEHTERRTSSLAERIASEQFDQKPSVTSLQRAHGQSDHRMPRPADQRTAQQIESRLSGLIEKKTYERIDQRPSDQADHRRAAKVHLKVHDQATKPAEHPETDADKAGGKSDQTDGLLDEEDDYTEDNLFDYREQSNDELFRQLGYSKEEEEDDFKVQPCKFEPSQTDASVSKTSIESDTESEADLRVFMPFDNSTFQTKEQAYSEKFPSISSKLDYIISREKPQPMEVEPDDFSSYQERRVSDAYSQPFKRRFPPIVYEDPYQVSLRYMEKHHILQIFQQITENLVYEKPEDPLNFMLCQLAVTKGRKNHIRDLRVLRHHLSLGEILEMAKDDSTVRCFQGLLIFGNVIIGMCGIALMAECIFFVSDQHSLYPLLEATNNDDIYGAAWIGMFVGICLFCLSVLGIVGIMKSNRKILLVYFILMFIVYAFEVASCITAATQRDFFTPNLFLKQMLERYQNNSPPNNDDQWKNNGVTKTWDRLMLQDNCCGVNGPSDWQKYTSAFRTENSDADYPWPRQCCVMNNLKEPLNLEACKLGVPGYYHNQGCYELISGPMNRHAWGVAWFGFAILCWTFWVLLGTMFYWSRIDY</sequence>
<evidence type="ECO:0000256" key="10">
    <source>
        <dbReference type="SAM" id="Phobius"/>
    </source>
</evidence>
<dbReference type="PANTHER" id="PTHR47110">
    <property type="entry name" value="TESTIS-SPECIFIC EXPRESSED PROTEIN 55"/>
    <property type="match status" value="1"/>
</dbReference>